<reference evidence="6 7" key="1">
    <citation type="journal article" date="2010" name="DNA Res.">
        <title>Genome sequence of Kitasatospora setae NBRC 14216T: an evolutionary snapshot of the family Streptomycetaceae.</title>
        <authorList>
            <person name="Ichikawa N."/>
            <person name="Oguchi A."/>
            <person name="Ikeda H."/>
            <person name="Ishikawa J."/>
            <person name="Kitani S."/>
            <person name="Watanabe Y."/>
            <person name="Nakamura S."/>
            <person name="Katano Y."/>
            <person name="Kishi E."/>
            <person name="Sasagawa M."/>
            <person name="Ankai A."/>
            <person name="Fukui S."/>
            <person name="Hashimoto Y."/>
            <person name="Kamata S."/>
            <person name="Otoguro M."/>
            <person name="Tanikawa S."/>
            <person name="Nihira T."/>
            <person name="Horinouchi S."/>
            <person name="Ohnishi Y."/>
            <person name="Hayakawa M."/>
            <person name="Kuzuyama T."/>
            <person name="Arisawa A."/>
            <person name="Nomoto F."/>
            <person name="Miura H."/>
            <person name="Takahashi Y."/>
            <person name="Fujita N."/>
        </authorList>
    </citation>
    <scope>NUCLEOTIDE SEQUENCE [LARGE SCALE GENOMIC DNA]</scope>
    <source>
        <strain evidence="7">ATCC 33774 / DSM 43861 / JCM 3304 / KCC A-0304 / NBRC 14216 / KM-6054</strain>
    </source>
</reference>
<dbReference type="SMART" id="SM00704">
    <property type="entry name" value="ZnF_CDGSH"/>
    <property type="match status" value="2"/>
</dbReference>
<evidence type="ECO:0000313" key="6">
    <source>
        <dbReference type="EMBL" id="BAJ33289.1"/>
    </source>
</evidence>
<dbReference type="GO" id="GO:0046872">
    <property type="term" value="F:metal ion binding"/>
    <property type="evidence" value="ECO:0007669"/>
    <property type="project" value="UniProtKB-KW"/>
</dbReference>
<sequence>MESAVSDAHVQVTENGPYVVTGGVPLTRQTIVADEHGDSRSWRESGGYDAGAEYRLCRCGQSADKPFCDGSHERVGFEGTETASRAPYLQQAGEQDGPELVLTDAQKLCAFARFCDVDGSIWAQVEQPGTAERVEREAGQCVGGRLVAWKTDGGTAKDLEPELAPSIGVVEDPAQGVSGGYRVWGGIRVTAADGHAYELRNRVALCRCGASRNKPLCDGSHAAVGFRDGHVDS</sequence>
<dbReference type="AlphaFoldDB" id="E4NJZ1"/>
<gene>
    <name evidence="6" type="ordered locus">KSE_75370</name>
</gene>
<dbReference type="Pfam" id="PF09360">
    <property type="entry name" value="zf-CDGSH"/>
    <property type="match status" value="2"/>
</dbReference>
<dbReference type="eggNOG" id="COG3369">
    <property type="taxonomic scope" value="Bacteria"/>
</dbReference>
<dbReference type="PANTHER" id="PTHR46491">
    <property type="entry name" value="CDGSH IRON SULFUR DOMAIN PROTEIN HOMOLOG"/>
    <property type="match status" value="1"/>
</dbReference>
<evidence type="ECO:0000259" key="5">
    <source>
        <dbReference type="SMART" id="SM00704"/>
    </source>
</evidence>
<dbReference type="KEGG" id="ksk:KSE_75370"/>
<dbReference type="EMBL" id="AP010968">
    <property type="protein sequence ID" value="BAJ33289.1"/>
    <property type="molecule type" value="Genomic_DNA"/>
</dbReference>
<evidence type="ECO:0000256" key="2">
    <source>
        <dbReference type="ARBA" id="ARBA00022723"/>
    </source>
</evidence>
<evidence type="ECO:0000256" key="4">
    <source>
        <dbReference type="ARBA" id="ARBA00023014"/>
    </source>
</evidence>
<keyword evidence="2" id="KW-0479">Metal-binding</keyword>
<evidence type="ECO:0000313" key="7">
    <source>
        <dbReference type="Proteomes" id="UP000007076"/>
    </source>
</evidence>
<dbReference type="InterPro" id="IPR016548">
    <property type="entry name" value="UCP009180"/>
</dbReference>
<feature type="domain" description="Iron-binding zinc finger CDGSH type" evidence="5">
    <location>
        <begin position="48"/>
        <end position="78"/>
    </location>
</feature>
<keyword evidence="4" id="KW-0411">Iron-sulfur</keyword>
<dbReference type="Proteomes" id="UP000007076">
    <property type="component" value="Chromosome"/>
</dbReference>
<dbReference type="GO" id="GO:0005737">
    <property type="term" value="C:cytoplasm"/>
    <property type="evidence" value="ECO:0007669"/>
    <property type="project" value="UniProtKB-ARBA"/>
</dbReference>
<dbReference type="InterPro" id="IPR042216">
    <property type="entry name" value="MitoNEET_CISD"/>
</dbReference>
<dbReference type="InterPro" id="IPR052950">
    <property type="entry name" value="CISD"/>
</dbReference>
<proteinExistence type="predicted"/>
<keyword evidence="3" id="KW-0408">Iron</keyword>
<evidence type="ECO:0000256" key="3">
    <source>
        <dbReference type="ARBA" id="ARBA00023004"/>
    </source>
</evidence>
<dbReference type="InterPro" id="IPR018967">
    <property type="entry name" value="FeS-contain_CDGSH-typ"/>
</dbReference>
<protein>
    <recommendedName>
        <fullName evidence="5">Iron-binding zinc finger CDGSH type domain-containing protein</fullName>
    </recommendedName>
</protein>
<dbReference type="PIRSF" id="PIRSF009180">
    <property type="entry name" value="UCP009180"/>
    <property type="match status" value="1"/>
</dbReference>
<keyword evidence="1" id="KW-0001">2Fe-2S</keyword>
<evidence type="ECO:0000256" key="1">
    <source>
        <dbReference type="ARBA" id="ARBA00022714"/>
    </source>
</evidence>
<organism evidence="6 7">
    <name type="scientific">Kitasatospora setae (strain ATCC 33774 / DSM 43861 / JCM 3304 / KCC A-0304 / NBRC 14216 / KM-6054)</name>
    <name type="common">Streptomyces setae</name>
    <dbReference type="NCBI Taxonomy" id="452652"/>
    <lineage>
        <taxon>Bacteria</taxon>
        <taxon>Bacillati</taxon>
        <taxon>Actinomycetota</taxon>
        <taxon>Actinomycetes</taxon>
        <taxon>Kitasatosporales</taxon>
        <taxon>Streptomycetaceae</taxon>
        <taxon>Kitasatospora</taxon>
    </lineage>
</organism>
<name>E4NJZ1_KITSK</name>
<dbReference type="PATRIC" id="fig|452652.3.peg.7580"/>
<dbReference type="Gene3D" id="3.40.5.90">
    <property type="entry name" value="CDGSH iron-sulfur domain, mitoNEET-type"/>
    <property type="match status" value="2"/>
</dbReference>
<accession>E4NJZ1</accession>
<dbReference type="GO" id="GO:0051537">
    <property type="term" value="F:2 iron, 2 sulfur cluster binding"/>
    <property type="evidence" value="ECO:0007669"/>
    <property type="project" value="UniProtKB-KW"/>
</dbReference>
<keyword evidence="7" id="KW-1185">Reference proteome</keyword>
<dbReference type="PANTHER" id="PTHR46491:SF3">
    <property type="entry name" value="CDGSH IRON-SULFUR DOMAIN-CONTAINING PROTEIN 3, MITOCHONDRIAL"/>
    <property type="match status" value="1"/>
</dbReference>
<dbReference type="HOGENOM" id="CLU_1233392_0_0_11"/>
<feature type="domain" description="Iron-binding zinc finger CDGSH type" evidence="5">
    <location>
        <begin position="190"/>
        <end position="227"/>
    </location>
</feature>